<dbReference type="OrthoDB" id="5337308at2759"/>
<dbReference type="EMBL" id="JAPEUY010000001">
    <property type="protein sequence ID" value="KAJ4378190.1"/>
    <property type="molecule type" value="Genomic_DNA"/>
</dbReference>
<evidence type="ECO:0000313" key="2">
    <source>
        <dbReference type="Proteomes" id="UP001140560"/>
    </source>
</evidence>
<gene>
    <name evidence="1" type="ORF">N0V83_001024</name>
</gene>
<comment type="caution">
    <text evidence="1">The sequence shown here is derived from an EMBL/GenBank/DDBJ whole genome shotgun (WGS) entry which is preliminary data.</text>
</comment>
<keyword evidence="2" id="KW-1185">Reference proteome</keyword>
<dbReference type="Proteomes" id="UP001140560">
    <property type="component" value="Unassembled WGS sequence"/>
</dbReference>
<name>A0A9W8YHH4_9PLEO</name>
<proteinExistence type="predicted"/>
<organism evidence="1 2">
    <name type="scientific">Neocucurbitaria cava</name>
    <dbReference type="NCBI Taxonomy" id="798079"/>
    <lineage>
        <taxon>Eukaryota</taxon>
        <taxon>Fungi</taxon>
        <taxon>Dikarya</taxon>
        <taxon>Ascomycota</taxon>
        <taxon>Pezizomycotina</taxon>
        <taxon>Dothideomycetes</taxon>
        <taxon>Pleosporomycetidae</taxon>
        <taxon>Pleosporales</taxon>
        <taxon>Pleosporineae</taxon>
        <taxon>Cucurbitariaceae</taxon>
        <taxon>Neocucurbitaria</taxon>
    </lineage>
</organism>
<accession>A0A9W8YHH4</accession>
<sequence length="310" mass="35171">MAVKSDLQPLYQDFQDALASKPQDEGKKVAWLRDPMSLTSKERASFERAFAKGSWLLQLMLSNDHQAGLMFKTPQASDESAFLSSSDLDKWGWRGARNTAFTENWKLISRSVCHVLRVTGLYSTSVDRDNDDHEKSVVDHHYEIGQSIEDTWYSWARALFVQYIDADAGIIVALNNESPSETAHHCGLQGVPSPDLRFWSDVAYLQWSLRASDTSDLKYVLRHNVVNEFTRSILNIITLKNQILIEEWPGRTYDVTSEEGQTLLGTPNGSGVAFLLIQHKKQLGHKAVGKITVFRVGWENMLLFHIKNVE</sequence>
<evidence type="ECO:0000313" key="1">
    <source>
        <dbReference type="EMBL" id="KAJ4378190.1"/>
    </source>
</evidence>
<protein>
    <submittedName>
        <fullName evidence="1">Uncharacterized protein</fullName>
    </submittedName>
</protein>
<dbReference type="AlphaFoldDB" id="A0A9W8YHH4"/>
<reference evidence="1" key="1">
    <citation type="submission" date="2022-10" db="EMBL/GenBank/DDBJ databases">
        <title>Tapping the CABI collections for fungal endophytes: first genome assemblies for Collariella, Neodidymelliopsis, Ascochyta clinopodiicola, Didymella pomorum, Didymosphaeria variabile, Neocosmospora piperis and Neocucurbitaria cava.</title>
        <authorList>
            <person name="Hill R."/>
        </authorList>
    </citation>
    <scope>NUCLEOTIDE SEQUENCE</scope>
    <source>
        <strain evidence="1">IMI 356814</strain>
    </source>
</reference>